<keyword evidence="1" id="KW-1133">Transmembrane helix</keyword>
<dbReference type="InterPro" id="IPR021280">
    <property type="entry name" value="TMEM260-like"/>
</dbReference>
<name>A0A2M7QD25_9BACT</name>
<gene>
    <name evidence="2" type="ORF">COY90_04165</name>
</gene>
<keyword evidence="1" id="KW-0812">Transmembrane</keyword>
<sequence length="658" mass="75636">MIMLVYICLGFIFSYLGVRGIFGGDSSEYSFISQVWGIAHPPGYPLYALLTNCMRILTPFLNEYTRLNLFSIIPGIAASYILYRSIFLLTGHKLISVGTSLFFIFLYPVWLYLEVPEVFMLNLFFLSAISHSIFLINVKKKYTLFPILGALIGLSIAHHHTFLFFVPGWMYLSMGLFQKVKHKFRSFFLYVILGASVYIYVPTASYFNPPLDIENAKTLSGFFSLFFRTSYGTFRAYSGASQNILNQLFNTISTFIFLLHDYKPIGIVLILVGLAYMKLKREYLFKYFLIHIFSYLFFLFLTNFFLNSAFTIATYERFLIAFYYILGVPFAFGLVAIHSFVNSKILPKVEHTALRNVVTALPTLLIIGLVVINCSQSFQYIKELKNLKAFNTYALDLLNTAEKGSIISIQGDTSLFSTAYYYYAKKTRSDLHFINFSLVERPDYYKKIVTQNGGLSYPNADDRTVSEFLSLNSNKVAIYSNQPISIGVWMPYGLLWKFYENESAASKEARLIFSTNERLWSTYTIPVFSPRAKNILYIQNLQDDYISMYFAYGLALAQHEEYGKATHIFKTILSIYNKNHVDSATTLVELGFINKASCVKIKEYANILIRNEDKLHKDDISTLLRYFKNCDPNNPLNNEFTQTYNSLLKSAEVPLNKL</sequence>
<dbReference type="AlphaFoldDB" id="A0A2M7QD25"/>
<keyword evidence="1" id="KW-0472">Membrane</keyword>
<dbReference type="InterPro" id="IPR052724">
    <property type="entry name" value="GT117_domain-containing"/>
</dbReference>
<feature type="transmembrane region" description="Helical" evidence="1">
    <location>
        <begin position="120"/>
        <end position="138"/>
    </location>
</feature>
<feature type="transmembrane region" description="Helical" evidence="1">
    <location>
        <begin position="353"/>
        <end position="372"/>
    </location>
</feature>
<reference evidence="3" key="1">
    <citation type="submission" date="2017-09" db="EMBL/GenBank/DDBJ databases">
        <title>Depth-based differentiation of microbial function through sediment-hosted aquifers and enrichment of novel symbionts in the deep terrestrial subsurface.</title>
        <authorList>
            <person name="Probst A.J."/>
            <person name="Ladd B."/>
            <person name="Jarett J.K."/>
            <person name="Geller-Mcgrath D.E."/>
            <person name="Sieber C.M.K."/>
            <person name="Emerson J.B."/>
            <person name="Anantharaman K."/>
            <person name="Thomas B.C."/>
            <person name="Malmstrom R."/>
            <person name="Stieglmeier M."/>
            <person name="Klingl A."/>
            <person name="Woyke T."/>
            <person name="Ryan C.M."/>
            <person name="Banfield J.F."/>
        </authorList>
    </citation>
    <scope>NUCLEOTIDE SEQUENCE [LARGE SCALE GENOMIC DNA]</scope>
</reference>
<organism evidence="2 3">
    <name type="scientific">Candidatus Roizmanbacteria bacterium CG_4_10_14_0_8_um_filter_39_9</name>
    <dbReference type="NCBI Taxonomy" id="1974829"/>
    <lineage>
        <taxon>Bacteria</taxon>
        <taxon>Candidatus Roizmaniibacteriota</taxon>
    </lineage>
</organism>
<dbReference type="Pfam" id="PF11028">
    <property type="entry name" value="TMEM260-like"/>
    <property type="match status" value="1"/>
</dbReference>
<feature type="transmembrane region" description="Helical" evidence="1">
    <location>
        <begin position="187"/>
        <end position="207"/>
    </location>
</feature>
<evidence type="ECO:0000256" key="1">
    <source>
        <dbReference type="SAM" id="Phobius"/>
    </source>
</evidence>
<dbReference type="PANTHER" id="PTHR16214">
    <property type="entry name" value="TRANSMEMBRANE PROTEIN 260"/>
    <property type="match status" value="1"/>
</dbReference>
<accession>A0A2M7QD25</accession>
<evidence type="ECO:0000313" key="2">
    <source>
        <dbReference type="EMBL" id="PIY68770.1"/>
    </source>
</evidence>
<feature type="transmembrane region" description="Helical" evidence="1">
    <location>
        <begin position="69"/>
        <end position="88"/>
    </location>
</feature>
<feature type="transmembrane region" description="Helical" evidence="1">
    <location>
        <begin position="94"/>
        <end position="113"/>
    </location>
</feature>
<dbReference type="PANTHER" id="PTHR16214:SF3">
    <property type="entry name" value="TRANSMEMBRANE PROTEIN 260"/>
    <property type="match status" value="1"/>
</dbReference>
<feature type="transmembrane region" description="Helical" evidence="1">
    <location>
        <begin position="255"/>
        <end position="276"/>
    </location>
</feature>
<feature type="transmembrane region" description="Helical" evidence="1">
    <location>
        <begin position="144"/>
        <end position="166"/>
    </location>
</feature>
<evidence type="ECO:0000313" key="3">
    <source>
        <dbReference type="Proteomes" id="UP000230108"/>
    </source>
</evidence>
<evidence type="ECO:0008006" key="4">
    <source>
        <dbReference type="Google" id="ProtNLM"/>
    </source>
</evidence>
<feature type="transmembrane region" description="Helical" evidence="1">
    <location>
        <begin position="318"/>
        <end position="341"/>
    </location>
</feature>
<protein>
    <recommendedName>
        <fullName evidence="4">DUF2723 domain-containing protein</fullName>
    </recommendedName>
</protein>
<dbReference type="Proteomes" id="UP000230108">
    <property type="component" value="Unassembled WGS sequence"/>
</dbReference>
<dbReference type="EMBL" id="PFLF01000089">
    <property type="protein sequence ID" value="PIY68770.1"/>
    <property type="molecule type" value="Genomic_DNA"/>
</dbReference>
<feature type="transmembrane region" description="Helical" evidence="1">
    <location>
        <begin position="288"/>
        <end position="306"/>
    </location>
</feature>
<proteinExistence type="predicted"/>
<comment type="caution">
    <text evidence="2">The sequence shown here is derived from an EMBL/GenBank/DDBJ whole genome shotgun (WGS) entry which is preliminary data.</text>
</comment>